<comment type="similarity">
    <text evidence="8">Belongs to the dethiobiotin synthetase family.</text>
</comment>
<dbReference type="Gene3D" id="3.40.50.300">
    <property type="entry name" value="P-loop containing nucleotide triphosphate hydrolases"/>
    <property type="match status" value="1"/>
</dbReference>
<feature type="binding site" evidence="8">
    <location>
        <begin position="117"/>
        <end position="120"/>
    </location>
    <ligand>
        <name>ATP</name>
        <dbReference type="ChEBI" id="CHEBI:30616"/>
    </ligand>
</feature>
<comment type="caution">
    <text evidence="9">The sequence shown here is derived from an EMBL/GenBank/DDBJ whole genome shotgun (WGS) entry which is preliminary data.</text>
</comment>
<accession>A0AA42CTI2</accession>
<dbReference type="PIRSF" id="PIRSF006755">
    <property type="entry name" value="DTB_synth"/>
    <property type="match status" value="1"/>
</dbReference>
<dbReference type="NCBIfam" id="TIGR00347">
    <property type="entry name" value="bioD"/>
    <property type="match status" value="1"/>
</dbReference>
<dbReference type="GO" id="GO:0005829">
    <property type="term" value="C:cytosol"/>
    <property type="evidence" value="ECO:0007669"/>
    <property type="project" value="TreeGrafter"/>
</dbReference>
<keyword evidence="2 8" id="KW-0436">Ligase</keyword>
<dbReference type="GO" id="GO:0005524">
    <property type="term" value="F:ATP binding"/>
    <property type="evidence" value="ECO:0007669"/>
    <property type="project" value="UniProtKB-UniRule"/>
</dbReference>
<keyword evidence="4 8" id="KW-0547">Nucleotide-binding</keyword>
<feature type="binding site" evidence="8">
    <location>
        <position position="17"/>
    </location>
    <ligand>
        <name>Mg(2+)</name>
        <dbReference type="ChEBI" id="CHEBI:18420"/>
    </ligand>
</feature>
<evidence type="ECO:0000256" key="8">
    <source>
        <dbReference type="HAMAP-Rule" id="MF_00336"/>
    </source>
</evidence>
<dbReference type="GO" id="GO:0004141">
    <property type="term" value="F:dethiobiotin synthase activity"/>
    <property type="evidence" value="ECO:0007669"/>
    <property type="project" value="UniProtKB-UniRule"/>
</dbReference>
<comment type="catalytic activity">
    <reaction evidence="8">
        <text>(7R,8S)-7,8-diammoniononanoate + CO2 + ATP = (4R,5S)-dethiobiotin + ADP + phosphate + 3 H(+)</text>
        <dbReference type="Rhea" id="RHEA:15805"/>
        <dbReference type="ChEBI" id="CHEBI:15378"/>
        <dbReference type="ChEBI" id="CHEBI:16526"/>
        <dbReference type="ChEBI" id="CHEBI:30616"/>
        <dbReference type="ChEBI" id="CHEBI:43474"/>
        <dbReference type="ChEBI" id="CHEBI:149469"/>
        <dbReference type="ChEBI" id="CHEBI:149473"/>
        <dbReference type="ChEBI" id="CHEBI:456216"/>
        <dbReference type="EC" id="6.3.3.3"/>
    </reaction>
</comment>
<dbReference type="InterPro" id="IPR027417">
    <property type="entry name" value="P-loop_NTPase"/>
</dbReference>
<dbReference type="CDD" id="cd03109">
    <property type="entry name" value="DTBS"/>
    <property type="match status" value="1"/>
</dbReference>
<evidence type="ECO:0000256" key="7">
    <source>
        <dbReference type="ARBA" id="ARBA00022842"/>
    </source>
</evidence>
<dbReference type="GO" id="GO:0009102">
    <property type="term" value="P:biotin biosynthetic process"/>
    <property type="evidence" value="ECO:0007669"/>
    <property type="project" value="UniProtKB-UniRule"/>
</dbReference>
<evidence type="ECO:0000256" key="6">
    <source>
        <dbReference type="ARBA" id="ARBA00022840"/>
    </source>
</evidence>
<dbReference type="RefSeq" id="WP_265895566.1">
    <property type="nucleotide sequence ID" value="NZ_JAPIVE010000001.1"/>
</dbReference>
<proteinExistence type="inferred from homology"/>
<organism evidence="9 10">
    <name type="scientific">Larsenimonas rhizosphaerae</name>
    <dbReference type="NCBI Taxonomy" id="2944682"/>
    <lineage>
        <taxon>Bacteria</taxon>
        <taxon>Pseudomonadati</taxon>
        <taxon>Pseudomonadota</taxon>
        <taxon>Gammaproteobacteria</taxon>
        <taxon>Oceanospirillales</taxon>
        <taxon>Halomonadaceae</taxon>
        <taxon>Larsenimonas</taxon>
    </lineage>
</organism>
<comment type="subunit">
    <text evidence="8">Homodimer.</text>
</comment>
<dbReference type="EMBL" id="JAPIVE010000001">
    <property type="protein sequence ID" value="MCX2523249.1"/>
    <property type="molecule type" value="Genomic_DNA"/>
</dbReference>
<evidence type="ECO:0000256" key="5">
    <source>
        <dbReference type="ARBA" id="ARBA00022756"/>
    </source>
</evidence>
<dbReference type="Proteomes" id="UP001165678">
    <property type="component" value="Unassembled WGS sequence"/>
</dbReference>
<dbReference type="SUPFAM" id="SSF52540">
    <property type="entry name" value="P-loop containing nucleoside triphosphate hydrolases"/>
    <property type="match status" value="1"/>
</dbReference>
<feature type="active site" evidence="8">
    <location>
        <position position="38"/>
    </location>
</feature>
<dbReference type="HAMAP" id="MF_00336">
    <property type="entry name" value="BioD"/>
    <property type="match status" value="1"/>
</dbReference>
<evidence type="ECO:0000256" key="4">
    <source>
        <dbReference type="ARBA" id="ARBA00022741"/>
    </source>
</evidence>
<comment type="cofactor">
    <cofactor evidence="8">
        <name>Mg(2+)</name>
        <dbReference type="ChEBI" id="CHEBI:18420"/>
    </cofactor>
</comment>
<feature type="binding site" evidence="8">
    <location>
        <position position="117"/>
    </location>
    <ligand>
        <name>Mg(2+)</name>
        <dbReference type="ChEBI" id="CHEBI:18420"/>
    </ligand>
</feature>
<keyword evidence="6 8" id="KW-0067">ATP-binding</keyword>
<feature type="binding site" evidence="8">
    <location>
        <position position="55"/>
    </location>
    <ligand>
        <name>Mg(2+)</name>
        <dbReference type="ChEBI" id="CHEBI:18420"/>
    </ligand>
</feature>
<evidence type="ECO:0000256" key="2">
    <source>
        <dbReference type="ARBA" id="ARBA00022598"/>
    </source>
</evidence>
<comment type="pathway">
    <text evidence="8">Cofactor biosynthesis; biotin biosynthesis; biotin from 7,8-diaminononanoate: step 1/2.</text>
</comment>
<dbReference type="AlphaFoldDB" id="A0AA42CTI2"/>
<dbReference type="GO" id="GO:0042803">
    <property type="term" value="F:protein homodimerization activity"/>
    <property type="evidence" value="ECO:0007669"/>
    <property type="project" value="UniProtKB-ARBA"/>
</dbReference>
<keyword evidence="1 8" id="KW-0963">Cytoplasm</keyword>
<dbReference type="InterPro" id="IPR004472">
    <property type="entry name" value="DTB_synth_BioD"/>
</dbReference>
<dbReference type="GO" id="GO:0000287">
    <property type="term" value="F:magnesium ion binding"/>
    <property type="evidence" value="ECO:0007669"/>
    <property type="project" value="UniProtKB-UniRule"/>
</dbReference>
<comment type="subcellular location">
    <subcellularLocation>
        <location evidence="8">Cytoplasm</location>
    </subcellularLocation>
</comment>
<evidence type="ECO:0000256" key="1">
    <source>
        <dbReference type="ARBA" id="ARBA00022490"/>
    </source>
</evidence>
<evidence type="ECO:0000313" key="10">
    <source>
        <dbReference type="Proteomes" id="UP001165678"/>
    </source>
</evidence>
<comment type="function">
    <text evidence="8">Catalyzes a mechanistically unusual reaction, the ATP-dependent insertion of CO2 between the N7 and N8 nitrogen atoms of 7,8-diaminopelargonic acid (DAPA, also called 7,8-diammoniononanoate) to form a ureido ring.</text>
</comment>
<feature type="binding site" evidence="8">
    <location>
        <position position="55"/>
    </location>
    <ligand>
        <name>ATP</name>
        <dbReference type="ChEBI" id="CHEBI:30616"/>
    </ligand>
</feature>
<reference evidence="9" key="1">
    <citation type="submission" date="2022-11" db="EMBL/GenBank/DDBJ databases">
        <title>Larsenimonas rhizosphaerae sp. nov., isolated from a tidal mudflat.</title>
        <authorList>
            <person name="Lee S.D."/>
            <person name="Kim I.S."/>
        </authorList>
    </citation>
    <scope>NUCLEOTIDE SEQUENCE</scope>
    <source>
        <strain evidence="9">GH2-1</strain>
    </source>
</reference>
<feature type="binding site" evidence="8">
    <location>
        <position position="42"/>
    </location>
    <ligand>
        <name>substrate</name>
    </ligand>
</feature>
<sequence length="227" mass="23966">MTSAFFVTGTDTDAGKTTISAALLYRAQQQGLSTAAGKPIASGSELTAAGLSNSDTRALRAQCSLPLTEQDITPWCFAPAIAPHVAATQADTPLHIAELARAMQRILNKRADLTLIEGAGGWRVPINAQEDLCALAPALSLPVILVVGVRLGAINHARLTLEAIRADGLVCAGWVANGIDPMMERQSDTLQCLYQSLDAPCLGTVPFSDNPEPRHISSFLQLPSEII</sequence>
<keyword evidence="10" id="KW-1185">Reference proteome</keyword>
<feature type="binding site" evidence="8">
    <location>
        <begin position="206"/>
        <end position="208"/>
    </location>
    <ligand>
        <name>ATP</name>
        <dbReference type="ChEBI" id="CHEBI:30616"/>
    </ligand>
</feature>
<feature type="binding site" evidence="8">
    <location>
        <begin position="13"/>
        <end position="18"/>
    </location>
    <ligand>
        <name>ATP</name>
        <dbReference type="ChEBI" id="CHEBI:30616"/>
    </ligand>
</feature>
<name>A0AA42CTI2_9GAMM</name>
<keyword evidence="7 8" id="KW-0460">Magnesium</keyword>
<keyword evidence="5 8" id="KW-0093">Biotin biosynthesis</keyword>
<comment type="caution">
    <text evidence="8">Lacks conserved residue(s) required for the propagation of feature annotation.</text>
</comment>
<dbReference type="FunFam" id="3.40.50.300:FF:000292">
    <property type="entry name" value="ATP-dependent dethiobiotin synthetase BioD"/>
    <property type="match status" value="1"/>
</dbReference>
<protein>
    <recommendedName>
        <fullName evidence="8">ATP-dependent dethiobiotin synthetase BioD</fullName>
        <ecNumber evidence="8">6.3.3.3</ecNumber>
    </recommendedName>
    <alternativeName>
        <fullName evidence="8">DTB synthetase</fullName>
        <shortName evidence="8">DTBS</shortName>
    </alternativeName>
    <alternativeName>
        <fullName evidence="8">Dethiobiotin synthase</fullName>
    </alternativeName>
</protein>
<evidence type="ECO:0000313" key="9">
    <source>
        <dbReference type="EMBL" id="MCX2523249.1"/>
    </source>
</evidence>
<dbReference type="Pfam" id="PF13500">
    <property type="entry name" value="AAA_26"/>
    <property type="match status" value="1"/>
</dbReference>
<dbReference type="PANTHER" id="PTHR43210:SF5">
    <property type="entry name" value="DETHIOBIOTIN SYNTHETASE"/>
    <property type="match status" value="1"/>
</dbReference>
<dbReference type="EC" id="6.3.3.3" evidence="8"/>
<keyword evidence="3 8" id="KW-0479">Metal-binding</keyword>
<dbReference type="PANTHER" id="PTHR43210">
    <property type="entry name" value="DETHIOBIOTIN SYNTHETASE"/>
    <property type="match status" value="1"/>
</dbReference>
<evidence type="ECO:0000256" key="3">
    <source>
        <dbReference type="ARBA" id="ARBA00022723"/>
    </source>
</evidence>
<gene>
    <name evidence="8 9" type="primary">bioD</name>
    <name evidence="9" type="ORF">OQ287_03265</name>
</gene>